<accession>A0AA96GEZ5</accession>
<dbReference type="Proteomes" id="UP001302719">
    <property type="component" value="Chromosome"/>
</dbReference>
<proteinExistence type="inferred from homology"/>
<dbReference type="AlphaFoldDB" id="A0AA96GEZ5"/>
<gene>
    <name evidence="2" type="primary">yidD</name>
    <name evidence="2" type="ORF">PP769_04350</name>
</gene>
<dbReference type="EMBL" id="CP116967">
    <property type="protein sequence ID" value="WNM59005.1"/>
    <property type="molecule type" value="Genomic_DNA"/>
</dbReference>
<comment type="function">
    <text evidence="1">Could be involved in insertion of integral membrane proteins into the membrane.</text>
</comment>
<dbReference type="NCBIfam" id="TIGR00278">
    <property type="entry name" value="membrane protein insertion efficiency factor YidD"/>
    <property type="match status" value="1"/>
</dbReference>
<keyword evidence="1" id="KW-0472">Membrane</keyword>
<organism evidence="2 3">
    <name type="scientific">Candidatus Nitrospira allomarina</name>
    <dbReference type="NCBI Taxonomy" id="3020900"/>
    <lineage>
        <taxon>Bacteria</taxon>
        <taxon>Pseudomonadati</taxon>
        <taxon>Nitrospirota</taxon>
        <taxon>Nitrospiria</taxon>
        <taxon>Nitrospirales</taxon>
        <taxon>Nitrospiraceae</taxon>
        <taxon>Nitrospira</taxon>
    </lineage>
</organism>
<dbReference type="Pfam" id="PF01809">
    <property type="entry name" value="YidD"/>
    <property type="match status" value="1"/>
</dbReference>
<dbReference type="InterPro" id="IPR002696">
    <property type="entry name" value="Membr_insert_effic_factor_YidD"/>
</dbReference>
<keyword evidence="3" id="KW-1185">Reference proteome</keyword>
<dbReference type="PANTHER" id="PTHR33383">
    <property type="entry name" value="MEMBRANE PROTEIN INSERTION EFFICIENCY FACTOR-RELATED"/>
    <property type="match status" value="1"/>
</dbReference>
<dbReference type="PANTHER" id="PTHR33383:SF1">
    <property type="entry name" value="MEMBRANE PROTEIN INSERTION EFFICIENCY FACTOR-RELATED"/>
    <property type="match status" value="1"/>
</dbReference>
<dbReference type="HAMAP" id="MF_00386">
    <property type="entry name" value="UPF0161_YidD"/>
    <property type="match status" value="1"/>
</dbReference>
<name>A0AA96GEZ5_9BACT</name>
<dbReference type="KEGG" id="nall:PP769_04350"/>
<evidence type="ECO:0000313" key="2">
    <source>
        <dbReference type="EMBL" id="WNM59005.1"/>
    </source>
</evidence>
<evidence type="ECO:0000256" key="1">
    <source>
        <dbReference type="HAMAP-Rule" id="MF_00386"/>
    </source>
</evidence>
<comment type="subcellular location">
    <subcellularLocation>
        <location evidence="1">Cell membrane</location>
        <topology evidence="1">Peripheral membrane protein</topology>
        <orientation evidence="1">Cytoplasmic side</orientation>
    </subcellularLocation>
</comment>
<dbReference type="GO" id="GO:0005886">
    <property type="term" value="C:plasma membrane"/>
    <property type="evidence" value="ECO:0007669"/>
    <property type="project" value="UniProtKB-SubCell"/>
</dbReference>
<sequence>MIASVLKKIIAVYQYGVSPFMGTCCRFEPTCSHYGFEAIHKHGAMKGVVLMAGRILKCHPFHPGGLDPVP</sequence>
<reference evidence="2 3" key="1">
    <citation type="submission" date="2023-01" db="EMBL/GenBank/DDBJ databases">
        <title>Cultivation and genomic characterization of new, ubiquitous marine nitrite-oxidizing bacteria from the Nitrospirales.</title>
        <authorList>
            <person name="Mueller A.J."/>
            <person name="Daebeler A."/>
            <person name="Herbold C.W."/>
            <person name="Kirkegaard R.H."/>
            <person name="Daims H."/>
        </authorList>
    </citation>
    <scope>NUCLEOTIDE SEQUENCE [LARGE SCALE GENOMIC DNA]</scope>
    <source>
        <strain evidence="2 3">VA</strain>
    </source>
</reference>
<keyword evidence="1" id="KW-1003">Cell membrane</keyword>
<dbReference type="SMART" id="SM01234">
    <property type="entry name" value="Haemolytic"/>
    <property type="match status" value="1"/>
</dbReference>
<protein>
    <recommendedName>
        <fullName evidence="1">Putative membrane protein insertion efficiency factor</fullName>
    </recommendedName>
</protein>
<evidence type="ECO:0000313" key="3">
    <source>
        <dbReference type="Proteomes" id="UP001302719"/>
    </source>
</evidence>
<comment type="similarity">
    <text evidence="1">Belongs to the UPF0161 family.</text>
</comment>